<dbReference type="SUPFAM" id="SSF52200">
    <property type="entry name" value="Toll/Interleukin receptor TIR domain"/>
    <property type="match status" value="1"/>
</dbReference>
<dbReference type="InterPro" id="IPR000157">
    <property type="entry name" value="TIR_dom"/>
</dbReference>
<dbReference type="PROSITE" id="PS51534">
    <property type="entry name" value="SEFIR"/>
    <property type="match status" value="1"/>
</dbReference>
<dbReference type="RefSeq" id="WP_183974840.1">
    <property type="nucleotide sequence ID" value="NZ_JACHEB010000003.1"/>
</dbReference>
<dbReference type="AlphaFoldDB" id="A0A9X0U2Z1"/>
<evidence type="ECO:0000313" key="4">
    <source>
        <dbReference type="Proteomes" id="UP000535182"/>
    </source>
</evidence>
<organism evidence="3 4">
    <name type="scientific">Tunturiibacter gelidiferens</name>
    <dbReference type="NCBI Taxonomy" id="3069689"/>
    <lineage>
        <taxon>Bacteria</taxon>
        <taxon>Pseudomonadati</taxon>
        <taxon>Acidobacteriota</taxon>
        <taxon>Terriglobia</taxon>
        <taxon>Terriglobales</taxon>
        <taxon>Acidobacteriaceae</taxon>
        <taxon>Tunturiibacter</taxon>
    </lineage>
</organism>
<proteinExistence type="predicted"/>
<dbReference type="GO" id="GO:0007165">
    <property type="term" value="P:signal transduction"/>
    <property type="evidence" value="ECO:0007669"/>
    <property type="project" value="InterPro"/>
</dbReference>
<sequence>MNDPVQELWQVAPTLAELRKLPAEQKDRLFLAKLARMSRHDGSVLNKGNLMLGGDPYGFAHGFPDGEKQLVKEHLLGAPWTRLVNEGYLVDLNGQGFHKVSIEGHEFLKQDETPLEPAQAIISRQLPARVDGAPRVFLSYSWEGDEHKAWVRALAERLQKDGIQILFDKWYLKLGQDKLYFMEQAVTQSDFVAIVCTENYAEKANSREGGVGYESMIITGEVAEHMLTDKFIPVLRQGSFKTSLPIYLKSRLGVNLSAEPYSEDEYEELLRKLHGETLEGPALGKKPDFSKKPAKSASSPIAKPIASLPTTSPAAAIIDIHHGRNSVLTVDDLRLLLAAAADAGGRVIVQSTFDGYFVQANGENFAEDTPRSIAAWKRTLRRLVDMGYLFQLSDEVYEMTQEGFDRADNEEAAKPLSLYLSFAGDVDNQSLLIESNKPIKVKSVDLLMSSEASITTIDVNGKITNKTSVLMVHEKVVLLFNAPRPDKNTWDHSGPAALRIVYVASGRTSDVVLPILLQPAIKDNTQWIKLTGSKTFLQASGGAVAERKEGSYLLNSLEDRPNGILHAHYEKPGTAGRLNAAIRRWDVQGEVRYSFESDRGDEFVGSKKDVITNFFLFNQGLIREGYRRMSFMPGPDPDFQSL</sequence>
<gene>
    <name evidence="3" type="ORF">HDF14_001410</name>
</gene>
<feature type="compositionally biased region" description="Low complexity" evidence="1">
    <location>
        <begin position="295"/>
        <end position="305"/>
    </location>
</feature>
<keyword evidence="4" id="KW-1185">Reference proteome</keyword>
<evidence type="ECO:0000259" key="2">
    <source>
        <dbReference type="PROSITE" id="PS51534"/>
    </source>
</evidence>
<feature type="domain" description="SEFIR" evidence="2">
    <location>
        <begin position="133"/>
        <end position="265"/>
    </location>
</feature>
<dbReference type="Gene3D" id="3.40.50.10140">
    <property type="entry name" value="Toll/interleukin-1 receptor homology (TIR) domain"/>
    <property type="match status" value="1"/>
</dbReference>
<dbReference type="InterPro" id="IPR013568">
    <property type="entry name" value="SEFIR_dom"/>
</dbReference>
<protein>
    <recommendedName>
        <fullName evidence="2">SEFIR domain-containing protein</fullName>
    </recommendedName>
</protein>
<name>A0A9X0U2Z1_9BACT</name>
<dbReference type="EMBL" id="JACHEB010000003">
    <property type="protein sequence ID" value="MBB5327804.1"/>
    <property type="molecule type" value="Genomic_DNA"/>
</dbReference>
<evidence type="ECO:0000313" key="3">
    <source>
        <dbReference type="EMBL" id="MBB5327804.1"/>
    </source>
</evidence>
<evidence type="ECO:0000256" key="1">
    <source>
        <dbReference type="SAM" id="MobiDB-lite"/>
    </source>
</evidence>
<feature type="region of interest" description="Disordered" evidence="1">
    <location>
        <begin position="281"/>
        <end position="305"/>
    </location>
</feature>
<dbReference type="InterPro" id="IPR035897">
    <property type="entry name" value="Toll_tir_struct_dom_sf"/>
</dbReference>
<reference evidence="3 4" key="1">
    <citation type="submission" date="2020-08" db="EMBL/GenBank/DDBJ databases">
        <title>Genomic Encyclopedia of Type Strains, Phase IV (KMG-V): Genome sequencing to study the core and pangenomes of soil and plant-associated prokaryotes.</title>
        <authorList>
            <person name="Whitman W."/>
        </authorList>
    </citation>
    <scope>NUCLEOTIDE SEQUENCE [LARGE SCALE GENOMIC DNA]</scope>
    <source>
        <strain evidence="3 4">X5P2</strain>
    </source>
</reference>
<accession>A0A9X0U2Z1</accession>
<dbReference type="Proteomes" id="UP000535182">
    <property type="component" value="Unassembled WGS sequence"/>
</dbReference>
<dbReference type="Pfam" id="PF13676">
    <property type="entry name" value="TIR_2"/>
    <property type="match status" value="1"/>
</dbReference>
<comment type="caution">
    <text evidence="3">The sequence shown here is derived from an EMBL/GenBank/DDBJ whole genome shotgun (WGS) entry which is preliminary data.</text>
</comment>